<keyword evidence="3" id="KW-1185">Reference proteome</keyword>
<name>E5AE48_LEPMJ</name>
<organism evidence="2 3">
    <name type="scientific">Leptosphaeria maculans (strain JN3 / isolate v23.1.3 / race Av1-4-5-6-7-8)</name>
    <name type="common">Blackleg fungus</name>
    <name type="synonym">Phoma lingam</name>
    <dbReference type="NCBI Taxonomy" id="985895"/>
    <lineage>
        <taxon>Eukaryota</taxon>
        <taxon>Fungi</taxon>
        <taxon>Dikarya</taxon>
        <taxon>Ascomycota</taxon>
        <taxon>Pezizomycotina</taxon>
        <taxon>Dothideomycetes</taxon>
        <taxon>Pleosporomycetidae</taxon>
        <taxon>Pleosporales</taxon>
        <taxon>Pleosporineae</taxon>
        <taxon>Leptosphaeriaceae</taxon>
        <taxon>Plenodomus</taxon>
        <taxon>Plenodomus lingam/Leptosphaeria maculans species complex</taxon>
    </lineage>
</organism>
<dbReference type="InterPro" id="IPR052895">
    <property type="entry name" value="HetReg/Transcr_Mod"/>
</dbReference>
<dbReference type="HOGENOM" id="CLU_336173_0_0_1"/>
<evidence type="ECO:0000313" key="3">
    <source>
        <dbReference type="Proteomes" id="UP000002668"/>
    </source>
</evidence>
<dbReference type="InParanoid" id="E5AE48"/>
<feature type="domain" description="Heterokaryon incompatibility" evidence="1">
    <location>
        <begin position="30"/>
        <end position="213"/>
    </location>
</feature>
<dbReference type="AlphaFoldDB" id="E5AE48"/>
<dbReference type="VEuPathDB" id="FungiDB:LEMA_P002740.1"/>
<dbReference type="GeneID" id="13290553"/>
<dbReference type="InterPro" id="IPR010730">
    <property type="entry name" value="HET"/>
</dbReference>
<gene>
    <name evidence="2" type="ORF">LEMA_P002740.1</name>
</gene>
<dbReference type="STRING" id="985895.E5AE48"/>
<proteinExistence type="predicted"/>
<dbReference type="PANTHER" id="PTHR24148">
    <property type="entry name" value="ANKYRIN REPEAT DOMAIN-CONTAINING PROTEIN 39 HOMOLOG-RELATED"/>
    <property type="match status" value="1"/>
</dbReference>
<sequence length="751" mass="84902">MTDYLPLRLLRQLNGSFAVIDPRYENVEQYDIMSYCWGDLEEQAYDCEIPGVDWKVQIKRSKLNDIKSFMVASGVQYLWVDCICIKQEDEVEKSREIAKMFQYYKTARSCHILLELPEVWDPQAIVDDLKFLDHIILHMGGAAMAADAPSLSANAINRLNNWATATWKFPVQQSIVRSAAVDLGVLNCYSTCIRHVQALFCNKYFTRVWTFQEMILGKNVLMWAVDHERIARIGELATWMDLATDSKDKAYKLFEWILNSRTLNTESINAILGRIIEDKLILDDLLLQVKGISCARIDIINGGPHWWRENHKGISNIFSAVSLTPRECKNKADIFKGLLGIFSDLFTPEEIERDMSDYDIEKTSFNFFKQLSIKTDFAWTKLAISSRERGEWDWIPVVENYSGQMTTDCFAGVVQLGRLKRNGQAKTPAMVGIKGTPRKYMTISLKQKESTDTAFNFRLRGCNYGKKVKTKRLFGSEPIPTNDQSREVLQDETGKILVQCATLLGSLIDPGGGIVSYRQRLLKNLRPYWRPSDPSAKPPKWEDRCVSGTGWENPSLAFLRTHNMSVNYHLTAITNCESRLWNKSTANLICEVRVNCGCTIIAPFAFIFEGITAVQGSSLGNQTAHGDEDDRPIVNDGLGLVQIGDVGKTFNLIAFGGDVNAHSLIASRCRRTKIGKALVTTQSWPTGRALVKEEFTHGILDQMRDYGYVDSGGAGNLLISRDHVVDKYKIIGVCIDEHIMNEKGEQSVNIR</sequence>
<evidence type="ECO:0000259" key="1">
    <source>
        <dbReference type="Pfam" id="PF06985"/>
    </source>
</evidence>
<dbReference type="OrthoDB" id="2157530at2759"/>
<dbReference type="RefSeq" id="XP_003844966.1">
    <property type="nucleotide sequence ID" value="XM_003844918.1"/>
</dbReference>
<accession>E5AE48</accession>
<dbReference type="eggNOG" id="ENOG502SIYG">
    <property type="taxonomic scope" value="Eukaryota"/>
</dbReference>
<dbReference type="PANTHER" id="PTHR24148:SF64">
    <property type="entry name" value="HETEROKARYON INCOMPATIBILITY DOMAIN-CONTAINING PROTEIN"/>
    <property type="match status" value="1"/>
</dbReference>
<protein>
    <recommendedName>
        <fullName evidence="1">Heterokaryon incompatibility domain-containing protein</fullName>
    </recommendedName>
</protein>
<dbReference type="Proteomes" id="UP000002668">
    <property type="component" value="Genome"/>
</dbReference>
<dbReference type="Pfam" id="PF06985">
    <property type="entry name" value="HET"/>
    <property type="match status" value="1"/>
</dbReference>
<dbReference type="EMBL" id="FP929139">
    <property type="protein sequence ID" value="CBY01487.1"/>
    <property type="molecule type" value="Genomic_DNA"/>
</dbReference>
<dbReference type="OMA" id="YLWADCV"/>
<evidence type="ECO:0000313" key="2">
    <source>
        <dbReference type="EMBL" id="CBY01487.1"/>
    </source>
</evidence>
<reference evidence="3" key="1">
    <citation type="journal article" date="2011" name="Nat. Commun.">
        <title>Effector diversification within compartments of the Leptosphaeria maculans genome affected by Repeat-Induced Point mutations.</title>
        <authorList>
            <person name="Rouxel T."/>
            <person name="Grandaubert J."/>
            <person name="Hane J.K."/>
            <person name="Hoede C."/>
            <person name="van de Wouw A.P."/>
            <person name="Couloux A."/>
            <person name="Dominguez V."/>
            <person name="Anthouard V."/>
            <person name="Bally P."/>
            <person name="Bourras S."/>
            <person name="Cozijnsen A.J."/>
            <person name="Ciuffetti L.M."/>
            <person name="Degrave A."/>
            <person name="Dilmaghani A."/>
            <person name="Duret L."/>
            <person name="Fudal I."/>
            <person name="Goodwin S.B."/>
            <person name="Gout L."/>
            <person name="Glaser N."/>
            <person name="Linglin J."/>
            <person name="Kema G.H.J."/>
            <person name="Lapalu N."/>
            <person name="Lawrence C.B."/>
            <person name="May K."/>
            <person name="Meyer M."/>
            <person name="Ollivier B."/>
            <person name="Poulain J."/>
            <person name="Schoch C.L."/>
            <person name="Simon A."/>
            <person name="Spatafora J.W."/>
            <person name="Stachowiak A."/>
            <person name="Turgeon B.G."/>
            <person name="Tyler B.M."/>
            <person name="Vincent D."/>
            <person name="Weissenbach J."/>
            <person name="Amselem J."/>
            <person name="Quesneville H."/>
            <person name="Oliver R.P."/>
            <person name="Wincker P."/>
            <person name="Balesdent M.-H."/>
            <person name="Howlett B.J."/>
        </authorList>
    </citation>
    <scope>NUCLEOTIDE SEQUENCE [LARGE SCALE GENOMIC DNA]</scope>
    <source>
        <strain evidence="3">JN3 / isolate v23.1.3 / race Av1-4-5-6-7-8</strain>
    </source>
</reference>